<dbReference type="CDD" id="cd00591">
    <property type="entry name" value="HU_IHF"/>
    <property type="match status" value="1"/>
</dbReference>
<keyword evidence="5" id="KW-1185">Reference proteome</keyword>
<evidence type="ECO:0000256" key="3">
    <source>
        <dbReference type="SAM" id="Phobius"/>
    </source>
</evidence>
<feature type="transmembrane region" description="Helical" evidence="3">
    <location>
        <begin position="97"/>
        <end position="117"/>
    </location>
</feature>
<dbReference type="SUPFAM" id="SSF47729">
    <property type="entry name" value="IHF-like DNA-binding proteins"/>
    <property type="match status" value="1"/>
</dbReference>
<dbReference type="SMART" id="SM00411">
    <property type="entry name" value="BHL"/>
    <property type="match status" value="1"/>
</dbReference>
<dbReference type="Gene3D" id="4.10.520.10">
    <property type="entry name" value="IHF-like DNA-binding proteins"/>
    <property type="match status" value="1"/>
</dbReference>
<dbReference type="PANTHER" id="PTHR33175">
    <property type="entry name" value="DNA-BINDING PROTEIN HU"/>
    <property type="match status" value="1"/>
</dbReference>
<dbReference type="GO" id="GO:0005840">
    <property type="term" value="C:ribosome"/>
    <property type="evidence" value="ECO:0007669"/>
    <property type="project" value="UniProtKB-KW"/>
</dbReference>
<keyword evidence="4" id="KW-0689">Ribosomal protein</keyword>
<dbReference type="InterPro" id="IPR000119">
    <property type="entry name" value="Hist_DNA-bd"/>
</dbReference>
<dbReference type="RefSeq" id="WP_104205874.1">
    <property type="nucleotide sequence ID" value="NZ_PHND01000001.1"/>
</dbReference>
<comment type="similarity">
    <text evidence="1">Belongs to the bacterial histone-like protein family.</text>
</comment>
<dbReference type="GO" id="GO:0003677">
    <property type="term" value="F:DNA binding"/>
    <property type="evidence" value="ECO:0007669"/>
    <property type="project" value="InterPro"/>
</dbReference>
<feature type="compositionally biased region" description="Basic and acidic residues" evidence="2">
    <location>
        <begin position="407"/>
        <end position="428"/>
    </location>
</feature>
<gene>
    <name evidence="4" type="ORF">EELLY_v1c04650</name>
</gene>
<dbReference type="GO" id="GO:0005829">
    <property type="term" value="C:cytosol"/>
    <property type="evidence" value="ECO:0007669"/>
    <property type="project" value="TreeGrafter"/>
</dbReference>
<organism evidence="4 5">
    <name type="scientific">Entomoplasma ellychniae</name>
    <dbReference type="NCBI Taxonomy" id="2114"/>
    <lineage>
        <taxon>Bacteria</taxon>
        <taxon>Bacillati</taxon>
        <taxon>Mycoplasmatota</taxon>
        <taxon>Mollicutes</taxon>
        <taxon>Entomoplasmatales</taxon>
        <taxon>Entomoplasmataceae</taxon>
        <taxon>Entomoplasma</taxon>
    </lineage>
</organism>
<feature type="transmembrane region" description="Helical" evidence="3">
    <location>
        <begin position="12"/>
        <end position="30"/>
    </location>
</feature>
<keyword evidence="4" id="KW-0687">Ribonucleoprotein</keyword>
<dbReference type="PRINTS" id="PR01727">
    <property type="entry name" value="DNABINDINGHU"/>
</dbReference>
<name>A0A8E2UAV2_9MOLU</name>
<dbReference type="Proteomes" id="UP000239010">
    <property type="component" value="Unassembled WGS sequence"/>
</dbReference>
<dbReference type="PANTHER" id="PTHR33175:SF2">
    <property type="entry name" value="INTEGRATION HOST FACTOR SUBUNIT ALPHA"/>
    <property type="match status" value="1"/>
</dbReference>
<feature type="region of interest" description="Disordered" evidence="2">
    <location>
        <begin position="393"/>
        <end position="432"/>
    </location>
</feature>
<keyword evidence="3" id="KW-0472">Membrane</keyword>
<accession>A0A8E2UAV2</accession>
<dbReference type="EMBL" id="PHND01000001">
    <property type="protein sequence ID" value="PPE04785.1"/>
    <property type="molecule type" value="Genomic_DNA"/>
</dbReference>
<dbReference type="InterPro" id="IPR010992">
    <property type="entry name" value="IHF-like_DNA-bd_dom_sf"/>
</dbReference>
<proteinExistence type="inferred from homology"/>
<dbReference type="GO" id="GO:0030527">
    <property type="term" value="F:structural constituent of chromatin"/>
    <property type="evidence" value="ECO:0007669"/>
    <property type="project" value="InterPro"/>
</dbReference>
<sequence>MSFVKSNQKHKNSWSLFFQLIVIILIIIVFKVTNQLTLGNQEWLEKINQLIIGTNEKWFNGFNILQSIVGPIGFKSFIQFKSVFGTEVALPVLFDMILNWATVLFLILYIQLIFFSIRRENRFNRIISEKDEDFELIEVKQKVEKPVIVQEVKQEPLVEEKPVKLKTKKQKVEKPVIVQEVKQEDTLIANPKKQKVEKQVSAKPAKIKSEKLTKEANVKPISNSSAKTSFETVQVTKKHYEQVSKADILKKLYEVFPNEKKSYMKNTIEVIFKIIGDKINLREEVIINNFGKFISQHKDARQGINPLTGQQLDIEASNTIKFKAAKHLKDEMTKQTWTGLYFVNKQVEMDKTIVDEKVNDFIIEEKTKSTSKPKVEKNQQSAEELLKKYEKNLKEKKPSQLNSKMSTQERAKLDGSDSIEETRSELQKHANSIRKIATEKNLKKSLSDINLRDMTKKEIIVYMHKVKQELSK</sequence>
<keyword evidence="3" id="KW-1133">Transmembrane helix</keyword>
<keyword evidence="3" id="KW-0812">Transmembrane</keyword>
<comment type="caution">
    <text evidence="4">The sequence shown here is derived from an EMBL/GenBank/DDBJ whole genome shotgun (WGS) entry which is preliminary data.</text>
</comment>
<evidence type="ECO:0000313" key="5">
    <source>
        <dbReference type="Proteomes" id="UP000239010"/>
    </source>
</evidence>
<protein>
    <submittedName>
        <fullName evidence="4">30S ribosomal protein S6</fullName>
    </submittedName>
</protein>
<dbReference type="Pfam" id="PF00216">
    <property type="entry name" value="Bac_DNA_binding"/>
    <property type="match status" value="1"/>
</dbReference>
<evidence type="ECO:0000256" key="1">
    <source>
        <dbReference type="RuleBase" id="RU003939"/>
    </source>
</evidence>
<evidence type="ECO:0000256" key="2">
    <source>
        <dbReference type="SAM" id="MobiDB-lite"/>
    </source>
</evidence>
<reference evidence="4 5" key="1">
    <citation type="submission" date="2017-11" db="EMBL/GenBank/DDBJ databases">
        <title>Genome sequence of Entomoplasma ellychniae ELCN-1 (ATCC 43707).</title>
        <authorList>
            <person name="Lo W.-S."/>
            <person name="Gasparich G.E."/>
            <person name="Kuo C.-H."/>
        </authorList>
    </citation>
    <scope>NUCLEOTIDE SEQUENCE [LARGE SCALE GENOMIC DNA]</scope>
    <source>
        <strain evidence="4 5">ELCN-1</strain>
    </source>
</reference>
<dbReference type="AlphaFoldDB" id="A0A8E2UAV2"/>
<evidence type="ECO:0000313" key="4">
    <source>
        <dbReference type="EMBL" id="PPE04785.1"/>
    </source>
</evidence>